<feature type="transmembrane region" description="Helical" evidence="8">
    <location>
        <begin position="2447"/>
        <end position="2465"/>
    </location>
</feature>
<reference evidence="10 11" key="1">
    <citation type="submission" date="2015-06" db="EMBL/GenBank/DDBJ databases">
        <title>Survival trade-offs in plant roots during colonization by closely related pathogenic and mutualistic fungi.</title>
        <authorList>
            <person name="Hacquard S."/>
            <person name="Kracher B."/>
            <person name="Hiruma K."/>
            <person name="Weinman A."/>
            <person name="Muench P."/>
            <person name="Garrido Oter R."/>
            <person name="Ver Loren van Themaat E."/>
            <person name="Dallerey J.-F."/>
            <person name="Damm U."/>
            <person name="Henrissat B."/>
            <person name="Lespinet O."/>
            <person name="Thon M."/>
            <person name="Kemen E."/>
            <person name="McHardy A.C."/>
            <person name="Schulze-Lefert P."/>
            <person name="O'Connell R.J."/>
        </authorList>
    </citation>
    <scope>NUCLEOTIDE SEQUENCE [LARGE SCALE GENOMIC DNA]</scope>
    <source>
        <strain evidence="10 11">MAFF 238704</strain>
    </source>
</reference>
<feature type="domain" description="Glycosyl hydrolase family 13 catalytic" evidence="9">
    <location>
        <begin position="237"/>
        <end position="696"/>
    </location>
</feature>
<dbReference type="PANTHER" id="PTHR47182:SF2">
    <property type="entry name" value="CELL WALL ALPHA-1,3-GLUCAN SYNTHASE AGS1"/>
    <property type="match status" value="1"/>
</dbReference>
<dbReference type="GO" id="GO:0047657">
    <property type="term" value="F:alpha-1,3-glucan synthase activity"/>
    <property type="evidence" value="ECO:0007669"/>
    <property type="project" value="UniProtKB-EC"/>
</dbReference>
<dbReference type="Pfam" id="PF26108">
    <property type="entry name" value="GH_Mok13"/>
    <property type="match status" value="1"/>
</dbReference>
<keyword evidence="8" id="KW-1133">Transmembrane helix</keyword>
<feature type="compositionally biased region" description="Polar residues" evidence="7">
    <location>
        <begin position="2054"/>
        <end position="2063"/>
    </location>
</feature>
<feature type="transmembrane region" description="Helical" evidence="8">
    <location>
        <begin position="2129"/>
        <end position="2148"/>
    </location>
</feature>
<feature type="transmembrane region" description="Helical" evidence="8">
    <location>
        <begin position="2097"/>
        <end position="2117"/>
    </location>
</feature>
<sequence length="2521" mass="281365">LRPASHYPSPLPPKTADRETGALRGEADGTDPSWTVLWPQPLWSLLCHCLRLCLCPCLYLSASDTPFRLQPGAYCIWADPSSHEITPFSTGTNVVLTAEFSSHPSRALHCVSSRHSFLLACWSASRPFSPPPTHHHHHTPSSFSSSLIPVLFFCCTILLTRPSRRVRVTMSNSVLAWALTLLTTSSTLVSGLKYTASEVDYNLNQNRLAKNPYEYSGKRDNHTFAKSPPNWRFPFYTLFIDRFVNGDPDNDNANGTVFEHDIMSNQLRHGGDLAGLVDTLDYIQGMGIKALYIAGSPFINDPWKADSYSPLDLTLLDKHYGNITAWQEAIDAIHARGMYVVLDQTMATMGDLIGFEGYLNESTPFQTEEHKVQWKTSRRYLDFDIGNEYNESCEYPAFWFEDGKPVGQDVVAQLKGCYNSDFDQYGDIEAFGVFPDWQRQLAKFASVQDRLREWVPSVRQRLELYSCMTIQMLDIDGFRIDKAVQVTVDAQAEWSTAMRKCAKDLGKDNFMVVGEITSGNTLGSIYLGRGRTPDMASALNLADAVALDSTSASTSGSFIREHGKSALDAGAFHYSIYRFMTRFLGLSGNLEAGYDLPTDWVQTWNQMILTNDFYNANTGEFDPRHLYGVTNQDVFRWPAIELGTERMLLAYFITTMLLPGAPLVYYGEEQNFYVLDNTAENYVFGRQAFSAAQAWKIHGCYAGDNSVYVGWPINKGRRGCEDETVAYDHRDPSASVRNWMKRLFSFRDEYPVLENGWLLEQLSNKTHGVQYNGSGVATETGIWSVARGYLSNQNETGDPVWLVYHNSPNETTYEFDCSNEADAFLSPFDGNTKVRNLFSTDGAITLESSTKENGFKGAGHKAGCISSITMSPFEFRAYVPDKEWLEIAPSITGFEPGHDAPIDSTDANGKIPIAFKFSTEMDCDTVTKSISARVTVDANTETDVTFDTPVCGAMDPIEKESWTGAVASVWKWSANLQNVPDGIVKVTANNTAAPGGKKTNAVDHFLVRFGKPYNPVVFPASANYSRSLMQESNGVYFINHAAPGANKWRYSTNWGSTWSNWMPYTGARQRMIPQAWEGTDLQKWEGEHLMVQYFSKPLGSSSFIQHSDSSDIPFSRRWPHIFLHGPFNKWGYDAGLPNLMTQVGDNRWELHFMHEWPAQIQLNLWGINPDNQPDASFIYGDPNGDGVLDRLPPSSLSDNVVNLTSPPPMPALSYKLVLNDANWNYEAVPQGNMWIQILFFFLLGLLPIVLAGLAGWIYMKGFYQVKINKSGFSKKGWLPLKLGNESNINFGEKGKSLEMSQIPPSPVVTPAAAAATGGAPRRKVLIATMEYNIDDWKISIKIGGLGVMAKLMSQALSHVDLIWVVPCVGDVDYPLENEAEPMFVEIMGESYEVKVYYHIYKNITYVILDAPIFRQQTKADPYIARMDDLESAILYCAWNSCIAESIRRFNADIYHINDYHGAAAPLYLLPQTVPVCLSLHNAEFQGMWPMRTEEEQKEVYSVFNLPPKVVKDYVQYGSAFNLLHAAASYLRIHQRGFGAVGVSKKYGDRSLARYPIFWSLKNIGQLPNPDPSDTGEWNPEEDISNHQDDIKIDETFEANRATLRRQAQEWAGLEVNPNADLFVFVGRWSLQKGVDLIADLFPSILEKYPSVQLICVGPVIDLYGRFAALKLNKLMEKYPGRVFSKPEFTQLPPYIFSGAEFALIPSRDEPFGLVAVEFGRKGALGVGARVGGLGQMPGFWYTVESMSPAHLLQQFKQAIASALSCKPRKRALMRAWSAKQRFPVAQWIRQLDTLYNDSIKVHNKEAAKQKKAGGIRNLTDSSLRSSVAVSEYGAELTPTGSRAPSPLPPPSRIASPAGRINSPDLGTPNMPWTNIPSSRRSSFSSSIGGRDSMLAPRESMFASGRESMVSVDSFAIRAQNDVSSPQTPGFDGLGLPQPSFYKQQRNSSQLSLPDVVGDRHDLKLQNVDQNFTDKNGEFYAEFEQMLNNLTAKNSGNDLCIENFLKKSEKKWFARYRDAKLGRRDHSRSRSPAPSRPGSSKGLGAKFDGERGRSRTPSGLTSASRYDDSPVDDEFLLGDNYNAPTGLKKILSIRIGDWPIYAFFLAFSQVISINSYQIVLLTGETNQTPLKLYIVAATYLVTSAFWWIMVRFTKSVYALSLPWAFFGLAFLLLGLSPYMTPWQSRAAMQDAATALYAAGASAGALSFALNFGDEGGAPTKQWITRALAVAGVAQVYSLMLWYWGSLTHTPETSPMAFFDGTSIPKALVVCVPVAIMLWAIGLILFFGLPDYYRQAPDNIPGFYISLVRRKLVPVFFVMIIIQNYWLSAPYGRNWQFLFASQFIPGWGVVLLALGFFVVLWAIILYVFSFFSESHTWLLPIFAIGLCAPRWAQMLWGTSSMGLYLPWAGGPVGSAILSRCLWLWLGLLDNIQGVGLGMMLLATLTRQHVLAVLIGAQIVGSAFTMLARATSPNALSPNTTFPDFSQGLMPGVSSYWFWICLGFQLVIPVLFFKFFRKEQVSKP</sequence>
<feature type="region of interest" description="Disordered" evidence="7">
    <location>
        <begin position="1"/>
        <end position="25"/>
    </location>
</feature>
<dbReference type="Pfam" id="PF08323">
    <property type="entry name" value="Glyco_transf_5"/>
    <property type="match status" value="1"/>
</dbReference>
<protein>
    <recommendedName>
        <fullName evidence="2">alpha-1,3-glucan synthase</fullName>
        <ecNumber evidence="2">2.4.1.183</ecNumber>
    </recommendedName>
</protein>
<evidence type="ECO:0000256" key="3">
    <source>
        <dbReference type="ARBA" id="ARBA00022676"/>
    </source>
</evidence>
<dbReference type="EC" id="2.4.1.183" evidence="2"/>
<feature type="transmembrane region" description="Helical" evidence="8">
    <location>
        <begin position="1233"/>
        <end position="1259"/>
    </location>
</feature>
<feature type="transmembrane region" description="Helical" evidence="8">
    <location>
        <begin position="2373"/>
        <end position="2390"/>
    </location>
</feature>
<dbReference type="InterPro" id="IPR058657">
    <property type="entry name" value="Mok11-13/Ags1-like_Ig"/>
</dbReference>
<dbReference type="SMART" id="SM00642">
    <property type="entry name" value="Aamy"/>
    <property type="match status" value="1"/>
</dbReference>
<dbReference type="FunFam" id="3.40.50.2000:FF:000058">
    <property type="entry name" value="Alpha-1,3-glucan synthase Ags1"/>
    <property type="match status" value="1"/>
</dbReference>
<dbReference type="InterPro" id="IPR058656">
    <property type="entry name" value="Mok11-13/Ags1-like_GH"/>
</dbReference>
<comment type="caution">
    <text evidence="10">The sequence shown here is derived from an EMBL/GenBank/DDBJ whole genome shotgun (WGS) entry which is preliminary data.</text>
</comment>
<evidence type="ECO:0000259" key="9">
    <source>
        <dbReference type="SMART" id="SM00642"/>
    </source>
</evidence>
<dbReference type="Pfam" id="PF26111">
    <property type="entry name" value="Ig_Mok13"/>
    <property type="match status" value="1"/>
</dbReference>
<feature type="transmembrane region" description="Helical" evidence="8">
    <location>
        <begin position="2262"/>
        <end position="2287"/>
    </location>
</feature>
<dbReference type="Pfam" id="PF26127">
    <property type="entry name" value="12TM_Mok13"/>
    <property type="match status" value="1"/>
</dbReference>
<dbReference type="InterPro" id="IPR058655">
    <property type="entry name" value="Mok11-14/Ags1-like"/>
</dbReference>
<feature type="region of interest" description="Disordered" evidence="7">
    <location>
        <begin position="2022"/>
        <end position="2066"/>
    </location>
</feature>
<dbReference type="PANTHER" id="PTHR47182">
    <property type="entry name" value="CELL WALL ALPHA-1,3-GLUCAN SYNTHASE AGS1-RELATED"/>
    <property type="match status" value="1"/>
</dbReference>
<feature type="compositionally biased region" description="Basic and acidic residues" evidence="7">
    <location>
        <begin position="15"/>
        <end position="25"/>
    </location>
</feature>
<dbReference type="Proteomes" id="UP000076584">
    <property type="component" value="Unassembled WGS sequence"/>
</dbReference>
<dbReference type="InterPro" id="IPR001296">
    <property type="entry name" value="Glyco_trans_1"/>
</dbReference>
<evidence type="ECO:0000256" key="1">
    <source>
        <dbReference type="ARBA" id="ARBA00006122"/>
    </source>
</evidence>
<feature type="compositionally biased region" description="Low complexity" evidence="7">
    <location>
        <begin position="1877"/>
        <end position="1886"/>
    </location>
</feature>
<evidence type="ECO:0000256" key="5">
    <source>
        <dbReference type="ARBA" id="ARBA00023316"/>
    </source>
</evidence>
<feature type="compositionally biased region" description="Low complexity" evidence="7">
    <location>
        <begin position="2029"/>
        <end position="2039"/>
    </location>
</feature>
<dbReference type="InterPro" id="IPR013534">
    <property type="entry name" value="Starch_synth_cat_dom"/>
</dbReference>
<dbReference type="FunFam" id="3.20.20.80:FF:000073">
    <property type="entry name" value="Alpha-1,3-glucan synthase Ags2"/>
    <property type="match status" value="1"/>
</dbReference>
<dbReference type="SUPFAM" id="SSF51445">
    <property type="entry name" value="(Trans)glycosidases"/>
    <property type="match status" value="1"/>
</dbReference>
<keyword evidence="4" id="KW-0808">Transferase</keyword>
<dbReference type="Pfam" id="PF26122">
    <property type="entry name" value="CBM_Mok13"/>
    <property type="match status" value="1"/>
</dbReference>
<dbReference type="InterPro" id="IPR058654">
    <property type="entry name" value="Mok11-14/Ags1-like_TM"/>
</dbReference>
<evidence type="ECO:0000256" key="6">
    <source>
        <dbReference type="ARBA" id="ARBA00048960"/>
    </source>
</evidence>
<dbReference type="FunFam" id="3.40.50.2000:FF:000052">
    <property type="entry name" value="Alpha-1,3-glucan synthase Ags2"/>
    <property type="match status" value="1"/>
</dbReference>
<evidence type="ECO:0000256" key="8">
    <source>
        <dbReference type="SAM" id="Phobius"/>
    </source>
</evidence>
<keyword evidence="8" id="KW-0812">Transmembrane</keyword>
<comment type="catalytic activity">
    <reaction evidence="6">
        <text>[(1-&gt;3)-alpha-D-glucosyl](n) + UDP-alpha-D-glucose = [(1-&gt;3)-alpha-D-glucosyl](n+1) + UDP + H(+)</text>
        <dbReference type="Rhea" id="RHEA:19749"/>
        <dbReference type="Rhea" id="RHEA-COMP:11150"/>
        <dbReference type="Rhea" id="RHEA-COMP:11151"/>
        <dbReference type="ChEBI" id="CHEBI:15378"/>
        <dbReference type="ChEBI" id="CHEBI:28100"/>
        <dbReference type="ChEBI" id="CHEBI:58223"/>
        <dbReference type="ChEBI" id="CHEBI:58885"/>
        <dbReference type="EC" id="2.4.1.183"/>
    </reaction>
</comment>
<dbReference type="GO" id="GO:0070600">
    <property type="term" value="P:fungal-type cell wall (1-&gt;3)-alpha-glucan biosynthetic process"/>
    <property type="evidence" value="ECO:0007669"/>
    <property type="project" value="TreeGrafter"/>
</dbReference>
<dbReference type="STRING" id="1573173.A0A166M7B1"/>
<evidence type="ECO:0000256" key="4">
    <source>
        <dbReference type="ARBA" id="ARBA00022679"/>
    </source>
</evidence>
<proteinExistence type="inferred from homology"/>
<evidence type="ECO:0000313" key="10">
    <source>
        <dbReference type="EMBL" id="KZL64371.1"/>
    </source>
</evidence>
<feature type="transmembrane region" description="Helical" evidence="8">
    <location>
        <begin position="2155"/>
        <end position="2178"/>
    </location>
</feature>
<feature type="transmembrane region" description="Helical" evidence="8">
    <location>
        <begin position="2190"/>
        <end position="2210"/>
    </location>
</feature>
<organism evidence="10 11">
    <name type="scientific">Colletotrichum incanum</name>
    <name type="common">Soybean anthracnose fungus</name>
    <dbReference type="NCBI Taxonomy" id="1573173"/>
    <lineage>
        <taxon>Eukaryota</taxon>
        <taxon>Fungi</taxon>
        <taxon>Dikarya</taxon>
        <taxon>Ascomycota</taxon>
        <taxon>Pezizomycotina</taxon>
        <taxon>Sordariomycetes</taxon>
        <taxon>Hypocreomycetidae</taxon>
        <taxon>Glomerellales</taxon>
        <taxon>Glomerellaceae</taxon>
        <taxon>Colletotrichum</taxon>
        <taxon>Colletotrichum spaethianum species complex</taxon>
    </lineage>
</organism>
<accession>A0A166M7B1</accession>
<dbReference type="EMBL" id="LFIW01002705">
    <property type="protein sequence ID" value="KZL64371.1"/>
    <property type="molecule type" value="Genomic_DNA"/>
</dbReference>
<gene>
    <name evidence="10" type="ORF">CI238_03773</name>
</gene>
<dbReference type="SUPFAM" id="SSF53756">
    <property type="entry name" value="UDP-Glycosyltransferase/glycogen phosphorylase"/>
    <property type="match status" value="1"/>
</dbReference>
<keyword evidence="5" id="KW-0961">Cell wall biogenesis/degradation</keyword>
<dbReference type="CDD" id="cd11323">
    <property type="entry name" value="AmyAc_AGS"/>
    <property type="match status" value="1"/>
</dbReference>
<dbReference type="Pfam" id="PF26114">
    <property type="entry name" value="Ig_2_Mok13"/>
    <property type="match status" value="1"/>
</dbReference>
<dbReference type="Pfam" id="PF00534">
    <property type="entry name" value="Glycos_transf_1"/>
    <property type="match status" value="1"/>
</dbReference>
<comment type="similarity">
    <text evidence="1">Belongs to the glycosyltransferase group 1 family.</text>
</comment>
<feature type="transmembrane region" description="Helical" evidence="8">
    <location>
        <begin position="2493"/>
        <end position="2513"/>
    </location>
</feature>
<feature type="non-terminal residue" evidence="10">
    <location>
        <position position="1"/>
    </location>
</feature>
<dbReference type="InterPro" id="IPR058659">
    <property type="entry name" value="Mok11-13/Ags1-like_CBM"/>
</dbReference>
<dbReference type="Gene3D" id="3.20.20.80">
    <property type="entry name" value="Glycosidases"/>
    <property type="match status" value="1"/>
</dbReference>
<dbReference type="CDD" id="cd03791">
    <property type="entry name" value="GT5_Glycogen_synthase_DULL1-like"/>
    <property type="match status" value="1"/>
</dbReference>
<feature type="region of interest" description="Disordered" evidence="7">
    <location>
        <begin position="1834"/>
        <end position="1890"/>
    </location>
</feature>
<dbReference type="InterPro" id="IPR006047">
    <property type="entry name" value="GH13_cat_dom"/>
</dbReference>
<keyword evidence="11" id="KW-1185">Reference proteome</keyword>
<evidence type="ECO:0000313" key="11">
    <source>
        <dbReference type="Proteomes" id="UP000076584"/>
    </source>
</evidence>
<dbReference type="Gene3D" id="3.40.50.2000">
    <property type="entry name" value="Glycogen Phosphorylase B"/>
    <property type="match status" value="2"/>
</dbReference>
<feature type="transmembrane region" description="Helical" evidence="8">
    <location>
        <begin position="2345"/>
        <end position="2366"/>
    </location>
</feature>
<evidence type="ECO:0000256" key="2">
    <source>
        <dbReference type="ARBA" id="ARBA00012688"/>
    </source>
</evidence>
<keyword evidence="8" id="KW-0472">Membrane</keyword>
<dbReference type="Pfam" id="PF00128">
    <property type="entry name" value="Alpha-amylase"/>
    <property type="match status" value="1"/>
</dbReference>
<evidence type="ECO:0000256" key="7">
    <source>
        <dbReference type="SAM" id="MobiDB-lite"/>
    </source>
</evidence>
<keyword evidence="3" id="KW-0328">Glycosyltransferase</keyword>
<dbReference type="InterPro" id="IPR058658">
    <property type="entry name" value="Mok11-13/Ags1-like_Ig_2"/>
</dbReference>
<feature type="transmembrane region" description="Helical" evidence="8">
    <location>
        <begin position="2308"/>
        <end position="2325"/>
    </location>
</feature>
<name>A0A166M7B1_COLIC</name>
<dbReference type="InterPro" id="IPR017853">
    <property type="entry name" value="GH"/>
</dbReference>
<dbReference type="GO" id="GO:0009277">
    <property type="term" value="C:fungal-type cell wall"/>
    <property type="evidence" value="ECO:0007669"/>
    <property type="project" value="TreeGrafter"/>
</dbReference>
<feature type="transmembrane region" description="Helical" evidence="8">
    <location>
        <begin position="2222"/>
        <end position="2242"/>
    </location>
</feature>